<evidence type="ECO:0000313" key="6">
    <source>
        <dbReference type="WBParaSite" id="Gr19_v10_g1047.t1"/>
    </source>
</evidence>
<dbReference type="InterPro" id="IPR003587">
    <property type="entry name" value="Hint_dom_N"/>
</dbReference>
<dbReference type="InterPro" id="IPR036844">
    <property type="entry name" value="Hint_dom_sf"/>
</dbReference>
<evidence type="ECO:0000256" key="3">
    <source>
        <dbReference type="SAM" id="Phobius"/>
    </source>
</evidence>
<dbReference type="Gene3D" id="2.170.16.10">
    <property type="entry name" value="Hedgehog/Intein (Hint) domain"/>
    <property type="match status" value="1"/>
</dbReference>
<dbReference type="InterPro" id="IPR001767">
    <property type="entry name" value="Hedgehog_Hint"/>
</dbReference>
<name>A0A914GQG2_GLORO</name>
<feature type="compositionally biased region" description="Polar residues" evidence="2">
    <location>
        <begin position="376"/>
        <end position="388"/>
    </location>
</feature>
<dbReference type="WBParaSite" id="Gr19_v10_g1047.t1">
    <property type="protein sequence ID" value="Gr19_v10_g1047.t1"/>
    <property type="gene ID" value="Gr19_v10_g1047"/>
</dbReference>
<evidence type="ECO:0000256" key="2">
    <source>
        <dbReference type="SAM" id="MobiDB-lite"/>
    </source>
</evidence>
<feature type="transmembrane region" description="Helical" evidence="3">
    <location>
        <begin position="71"/>
        <end position="89"/>
    </location>
</feature>
<sequence length="767" mass="84325">MRTASQPPLSLINLKYDQIKYRAQRDYERDLLVFVSEISSALVTLQDGRRFIYMGGCRRLTMLDKKCLKNFEFLLLIFSIICPICLTSFCGESTVPFSFEALPNSHPVIGCARPNCFGWDLNGQALNTSESNGNSENKPFFHRVKHQPDGFMRQQLAAQAPNAIPSELNPSEWFQAQHSNCAANFTDSSACSVEDQWLGGIAPMADVRKSPFQLRCCSYRALRHSADRGVAIVKAGQIVYGGEVMNGDRQYAFDYIANVERHVDAKGVFYEVSVRRMPCLPRPKLNTKFDGVLDKEVLKRLIAGAEGGTEEKKYRSPAKEGANVIKTTHLQAAVNNDDFSDFRRAYDAPPAPAYSGANAIEGPFADGEARVPSPATIRSRQGNRQPQYGANSNRQNVNANAYNQNGAYNNAGGGGGYQQQQSSPNYYNNNNAYTAQNSVQKPQLSVGTDYNNFAPASGSSNYPNLGSSAGSNYNNFGPSAGGSLGTSNVATRNGGGFRQKIICDRNMTRAKRQACENYYPVSQQQTQYSSGGGGGGGSSDCCTTCGCACGCCCSSGGGFFCFAGDTLVQLVDGSQKRMDKLTMGDWVASANGSQLLYSMVESWIHRMPSEEAEFVRLELEDGRMLKLTGKHFIYASKCTGNGGYVPVEKAHARMVYAEEVRPGDCVFAQDESKSMALFERRVLNIDSVRERGIYAPMTGTGDIVVHGVLASCYNIERNNVLQKSFFNNWKTLPLIDQIYGHISEEQIEFPSWLRLLVEHVMPFVVPK</sequence>
<evidence type="ECO:0000313" key="5">
    <source>
        <dbReference type="Proteomes" id="UP000887572"/>
    </source>
</evidence>
<keyword evidence="3" id="KW-0472">Membrane</keyword>
<dbReference type="CDD" id="cd00081">
    <property type="entry name" value="Hint"/>
    <property type="match status" value="1"/>
</dbReference>
<dbReference type="PANTHER" id="PTHR46706">
    <property type="entry name" value="PROTEIN QUA-1-RELATED"/>
    <property type="match status" value="1"/>
</dbReference>
<dbReference type="InterPro" id="IPR052140">
    <property type="entry name" value="Dev_Signal_Hedgehog-like"/>
</dbReference>
<evidence type="ECO:0000256" key="1">
    <source>
        <dbReference type="ARBA" id="ARBA00022473"/>
    </source>
</evidence>
<dbReference type="PANTHER" id="PTHR46706:SF12">
    <property type="entry name" value="PROTEIN QUA-1-RELATED"/>
    <property type="match status" value="1"/>
</dbReference>
<feature type="domain" description="Hint" evidence="4">
    <location>
        <begin position="559"/>
        <end position="670"/>
    </location>
</feature>
<keyword evidence="3" id="KW-0812">Transmembrane</keyword>
<dbReference type="Proteomes" id="UP000887572">
    <property type="component" value="Unplaced"/>
</dbReference>
<dbReference type="InterPro" id="IPR006141">
    <property type="entry name" value="Intein_N"/>
</dbReference>
<accession>A0A914GQG2</accession>
<keyword evidence="3" id="KW-1133">Transmembrane helix</keyword>
<dbReference type="PROSITE" id="PS50817">
    <property type="entry name" value="INTEIN_N_TER"/>
    <property type="match status" value="1"/>
</dbReference>
<dbReference type="Pfam" id="PF01079">
    <property type="entry name" value="Hint"/>
    <property type="match status" value="1"/>
</dbReference>
<dbReference type="SMART" id="SM00306">
    <property type="entry name" value="HintN"/>
    <property type="match status" value="1"/>
</dbReference>
<feature type="region of interest" description="Disordered" evidence="2">
    <location>
        <begin position="357"/>
        <end position="424"/>
    </location>
</feature>
<organism evidence="5 6">
    <name type="scientific">Globodera rostochiensis</name>
    <name type="common">Golden nematode worm</name>
    <name type="synonym">Heterodera rostochiensis</name>
    <dbReference type="NCBI Taxonomy" id="31243"/>
    <lineage>
        <taxon>Eukaryota</taxon>
        <taxon>Metazoa</taxon>
        <taxon>Ecdysozoa</taxon>
        <taxon>Nematoda</taxon>
        <taxon>Chromadorea</taxon>
        <taxon>Rhabditida</taxon>
        <taxon>Tylenchina</taxon>
        <taxon>Tylenchomorpha</taxon>
        <taxon>Tylenchoidea</taxon>
        <taxon>Heteroderidae</taxon>
        <taxon>Heteroderinae</taxon>
        <taxon>Globodera</taxon>
    </lineage>
</organism>
<dbReference type="SUPFAM" id="SSF51294">
    <property type="entry name" value="Hedgehog/intein (Hint) domain"/>
    <property type="match status" value="1"/>
</dbReference>
<dbReference type="GO" id="GO:0016539">
    <property type="term" value="P:intein-mediated protein splicing"/>
    <property type="evidence" value="ECO:0007669"/>
    <property type="project" value="InterPro"/>
</dbReference>
<proteinExistence type="predicted"/>
<keyword evidence="5" id="KW-1185">Reference proteome</keyword>
<keyword evidence="1" id="KW-0217">Developmental protein</keyword>
<evidence type="ECO:0000259" key="4">
    <source>
        <dbReference type="SMART" id="SM00306"/>
    </source>
</evidence>
<reference evidence="6" key="1">
    <citation type="submission" date="2022-11" db="UniProtKB">
        <authorList>
            <consortium name="WormBaseParasite"/>
        </authorList>
    </citation>
    <scope>IDENTIFICATION</scope>
</reference>
<protein>
    <submittedName>
        <fullName evidence="6">Hint domain-containing protein</fullName>
    </submittedName>
</protein>
<dbReference type="AlphaFoldDB" id="A0A914GQG2"/>
<feature type="compositionally biased region" description="Low complexity" evidence="2">
    <location>
        <begin position="389"/>
        <end position="410"/>
    </location>
</feature>
<dbReference type="GO" id="GO:0016540">
    <property type="term" value="P:protein autoprocessing"/>
    <property type="evidence" value="ECO:0007669"/>
    <property type="project" value="InterPro"/>
</dbReference>